<evidence type="ECO:0000313" key="1">
    <source>
        <dbReference type="EMBL" id="SDL92022.1"/>
    </source>
</evidence>
<dbReference type="Proteomes" id="UP000214880">
    <property type="component" value="Unassembled WGS sequence"/>
</dbReference>
<dbReference type="STRING" id="146817.SAMN04488502_1011180"/>
<proteinExistence type="predicted"/>
<organism evidence="1 2">
    <name type="scientific">Dendrosporobacter quercicolus</name>
    <dbReference type="NCBI Taxonomy" id="146817"/>
    <lineage>
        <taxon>Bacteria</taxon>
        <taxon>Bacillati</taxon>
        <taxon>Bacillota</taxon>
        <taxon>Negativicutes</taxon>
        <taxon>Selenomonadales</taxon>
        <taxon>Sporomusaceae</taxon>
        <taxon>Dendrosporobacter</taxon>
    </lineage>
</organism>
<evidence type="ECO:0000313" key="2">
    <source>
        <dbReference type="Proteomes" id="UP000214880"/>
    </source>
</evidence>
<dbReference type="EMBL" id="FNHB01000001">
    <property type="protein sequence ID" value="SDL92022.1"/>
    <property type="molecule type" value="Genomic_DNA"/>
</dbReference>
<keyword evidence="2" id="KW-1185">Reference proteome</keyword>
<gene>
    <name evidence="1" type="ORF">SAMN04488502_1011180</name>
</gene>
<accession>A0A1G9NZH2</accession>
<reference evidence="1 2" key="1">
    <citation type="submission" date="2016-10" db="EMBL/GenBank/DDBJ databases">
        <authorList>
            <person name="de Groot N.N."/>
        </authorList>
    </citation>
    <scope>NUCLEOTIDE SEQUENCE [LARGE SCALE GENOMIC DNA]</scope>
    <source>
        <strain evidence="1 2">DSM 1736</strain>
    </source>
</reference>
<sequence>MGKEKRQQVKSFEVINYIVSAEWLPVEDEEGHVMGVQKREGAAKFMDGETAQYSFVGTFDIPNGREGTANGYTRLEFEDKSLIIISWQSALPWQNGKLPVNKGCGTLVKGTGRFAGIRGESVFSGRQLKAAAEDPRGTAIANVTITYALP</sequence>
<dbReference type="AlphaFoldDB" id="A0A1G9NZH2"/>
<evidence type="ECO:0008006" key="3">
    <source>
        <dbReference type="Google" id="ProtNLM"/>
    </source>
</evidence>
<dbReference type="OrthoDB" id="1682455at2"/>
<dbReference type="RefSeq" id="WP_092069513.1">
    <property type="nucleotide sequence ID" value="NZ_FNHB01000001.1"/>
</dbReference>
<name>A0A1G9NZH2_9FIRM</name>
<protein>
    <recommendedName>
        <fullName evidence="3">Allene oxide cyclase barrel-like domain-containing protein</fullName>
    </recommendedName>
</protein>